<dbReference type="PANTHER" id="PTHR21281">
    <property type="entry name" value="CYTOCHROME B5 DOMAIN-CONTAINING PROTEIN 1"/>
    <property type="match status" value="1"/>
</dbReference>
<keyword evidence="5" id="KW-1185">Reference proteome</keyword>
<accession>C5LU71</accession>
<keyword evidence="1" id="KW-0349">Heme</keyword>
<dbReference type="GO" id="GO:0046872">
    <property type="term" value="F:metal ion binding"/>
    <property type="evidence" value="ECO:0007669"/>
    <property type="project" value="UniProtKB-KW"/>
</dbReference>
<gene>
    <name evidence="4" type="ORF">Pmar_PMAR001649</name>
</gene>
<evidence type="ECO:0000256" key="2">
    <source>
        <dbReference type="ARBA" id="ARBA00022723"/>
    </source>
</evidence>
<proteinExistence type="predicted"/>
<dbReference type="GeneID" id="9051641"/>
<name>C5LU71_PERM5</name>
<keyword evidence="2" id="KW-0479">Metal-binding</keyword>
<evidence type="ECO:0000256" key="3">
    <source>
        <dbReference type="ARBA" id="ARBA00023004"/>
    </source>
</evidence>
<dbReference type="RefSeq" id="XP_002767004.1">
    <property type="nucleotide sequence ID" value="XM_002766958.1"/>
</dbReference>
<dbReference type="OrthoDB" id="260091at2759"/>
<evidence type="ECO:0000313" key="5">
    <source>
        <dbReference type="Proteomes" id="UP000007800"/>
    </source>
</evidence>
<dbReference type="InterPro" id="IPR052320">
    <property type="entry name" value="Cytochrome_b5_domain"/>
</dbReference>
<dbReference type="SUPFAM" id="SSF55856">
    <property type="entry name" value="Cytochrome b5-like heme/steroid binding domain"/>
    <property type="match status" value="1"/>
</dbReference>
<sequence length="92" mass="10273">MEVLCQGDVPPSYTPRRVYTPSDLASHSKNNDCWVLDLTNLMASNRSALSTPILKAAGTDISHWFELNSEGLPTPKLFNDPQLSNMRVNQVR</sequence>
<dbReference type="Proteomes" id="UP000007800">
    <property type="component" value="Unassembled WGS sequence"/>
</dbReference>
<protein>
    <submittedName>
        <fullName evidence="4">Uncharacterized protein</fullName>
    </submittedName>
</protein>
<dbReference type="InterPro" id="IPR036400">
    <property type="entry name" value="Cyt_B5-like_heme/steroid_sf"/>
</dbReference>
<reference evidence="4 5" key="1">
    <citation type="submission" date="2008-07" db="EMBL/GenBank/DDBJ databases">
        <authorList>
            <person name="El-Sayed N."/>
            <person name="Caler E."/>
            <person name="Inman J."/>
            <person name="Amedeo P."/>
            <person name="Hass B."/>
            <person name="Wortman J."/>
        </authorList>
    </citation>
    <scope>NUCLEOTIDE SEQUENCE [LARGE SCALE GENOMIC DNA]</scope>
    <source>
        <strain evidence="5">ATCC 50983 / TXsc</strain>
    </source>
</reference>
<keyword evidence="3" id="KW-0408">Iron</keyword>
<organism evidence="5">
    <name type="scientific">Perkinsus marinus (strain ATCC 50983 / TXsc)</name>
    <dbReference type="NCBI Taxonomy" id="423536"/>
    <lineage>
        <taxon>Eukaryota</taxon>
        <taxon>Sar</taxon>
        <taxon>Alveolata</taxon>
        <taxon>Perkinsozoa</taxon>
        <taxon>Perkinsea</taxon>
        <taxon>Perkinsida</taxon>
        <taxon>Perkinsidae</taxon>
        <taxon>Perkinsus</taxon>
    </lineage>
</organism>
<dbReference type="EMBL" id="GG685475">
    <property type="protein sequence ID" value="EEQ99721.1"/>
    <property type="molecule type" value="Genomic_DNA"/>
</dbReference>
<dbReference type="AlphaFoldDB" id="C5LU71"/>
<dbReference type="InParanoid" id="C5LU71"/>
<dbReference type="Gene3D" id="3.10.120.10">
    <property type="entry name" value="Cytochrome b5-like heme/steroid binding domain"/>
    <property type="match status" value="1"/>
</dbReference>
<evidence type="ECO:0000313" key="4">
    <source>
        <dbReference type="EMBL" id="EEQ99721.1"/>
    </source>
</evidence>
<evidence type="ECO:0000256" key="1">
    <source>
        <dbReference type="ARBA" id="ARBA00022617"/>
    </source>
</evidence>
<dbReference type="PANTHER" id="PTHR21281:SF0">
    <property type="entry name" value="CYTOCHROME B5 DOMAIN-CONTAINING PROTEIN 1"/>
    <property type="match status" value="1"/>
</dbReference>